<dbReference type="GO" id="GO:0006003">
    <property type="term" value="P:fructose 2,6-bisphosphate metabolic process"/>
    <property type="evidence" value="ECO:0007669"/>
    <property type="project" value="InterPro"/>
</dbReference>
<gene>
    <name evidence="5" type="ORF">KC01_LOCUS35725</name>
</gene>
<dbReference type="Pfam" id="PF01591">
    <property type="entry name" value="6PF2K"/>
    <property type="match status" value="1"/>
</dbReference>
<dbReference type="GO" id="GO:0005829">
    <property type="term" value="C:cytosol"/>
    <property type="evidence" value="ECO:0007669"/>
    <property type="project" value="TreeGrafter"/>
</dbReference>
<dbReference type="InterPro" id="IPR003094">
    <property type="entry name" value="6Pfruct_kin"/>
</dbReference>
<feature type="chain" id="PRO_5043561982" description="6-phosphofructo-2-kinase domain-containing protein" evidence="3">
    <location>
        <begin position="19"/>
        <end position="370"/>
    </location>
</feature>
<evidence type="ECO:0000256" key="3">
    <source>
        <dbReference type="SAM" id="SignalP"/>
    </source>
</evidence>
<dbReference type="SUPFAM" id="SSF52540">
    <property type="entry name" value="P-loop containing nucleoside triphosphate hydrolases"/>
    <property type="match status" value="1"/>
</dbReference>
<keyword evidence="1" id="KW-0547">Nucleotide-binding</keyword>
<feature type="domain" description="6-phosphofructo-2-kinase" evidence="4">
    <location>
        <begin position="195"/>
        <end position="369"/>
    </location>
</feature>
<dbReference type="AlphaFoldDB" id="A0AAV2M687"/>
<sequence>MLVLVLVLSLGFLGSVGALTCKPNNTCSDGEKYYVANITGNTILKDIAPEGCISSKVCQVAGKPFSLTTNNCSETAKLTCCNTSTVPAPSLSPGTLRCCGDATCNSKIKCNTAETICVQINISSQPLIHACATDNICDTDFLSNSTCKKTVGKRTEHQPAGRTYAADARSRQTHMMRGCASRTKSAHFLSQDVCMTNCPTLIVTVGLPARGKTYISKKLTRYLNWIGVPTKEFNVGQYRRDFVKSYKSFEFFHPDNEEGVRIRMQCASAALNDVRQYLTSGGQVAVFDATNTTRERRDTILQFAEQNGFKVFFVESVCEDPDVIQENIVQVKLGSPDYTNCNSDEAVEDFMKRIKCYENSYEPLDEALDR</sequence>
<accession>A0AAV2M687</accession>
<keyword evidence="3" id="KW-0732">Signal</keyword>
<dbReference type="GO" id="GO:0004331">
    <property type="term" value="F:fructose-2,6-bisphosphate 2-phosphatase activity"/>
    <property type="evidence" value="ECO:0007669"/>
    <property type="project" value="TreeGrafter"/>
</dbReference>
<proteinExistence type="predicted"/>
<dbReference type="EMBL" id="OZ035828">
    <property type="protein sequence ID" value="CAL1608878.1"/>
    <property type="molecule type" value="Genomic_DNA"/>
</dbReference>
<dbReference type="PRINTS" id="PR00991">
    <property type="entry name" value="6PFRUCTKNASE"/>
</dbReference>
<dbReference type="InterPro" id="IPR027417">
    <property type="entry name" value="P-loop_NTPase"/>
</dbReference>
<evidence type="ECO:0000313" key="5">
    <source>
        <dbReference type="EMBL" id="CAL1608878.1"/>
    </source>
</evidence>
<name>A0AAV2M687_KNICA</name>
<organism evidence="5 6">
    <name type="scientific">Knipowitschia caucasica</name>
    <name type="common">Caucasian dwarf goby</name>
    <name type="synonym">Pomatoschistus caucasicus</name>
    <dbReference type="NCBI Taxonomy" id="637954"/>
    <lineage>
        <taxon>Eukaryota</taxon>
        <taxon>Metazoa</taxon>
        <taxon>Chordata</taxon>
        <taxon>Craniata</taxon>
        <taxon>Vertebrata</taxon>
        <taxon>Euteleostomi</taxon>
        <taxon>Actinopterygii</taxon>
        <taxon>Neopterygii</taxon>
        <taxon>Teleostei</taxon>
        <taxon>Neoteleostei</taxon>
        <taxon>Acanthomorphata</taxon>
        <taxon>Gobiaria</taxon>
        <taxon>Gobiiformes</taxon>
        <taxon>Gobioidei</taxon>
        <taxon>Gobiidae</taxon>
        <taxon>Gobiinae</taxon>
        <taxon>Knipowitschia</taxon>
    </lineage>
</organism>
<dbReference type="InterPro" id="IPR013079">
    <property type="entry name" value="6Phosfructo_kin"/>
</dbReference>
<keyword evidence="2" id="KW-0067">ATP-binding</keyword>
<evidence type="ECO:0000256" key="2">
    <source>
        <dbReference type="ARBA" id="ARBA00022840"/>
    </source>
</evidence>
<dbReference type="PANTHER" id="PTHR10606:SF14">
    <property type="entry name" value="6-PHOSPHOFRUCTO-2-KINASE_FRUCTOSE-2,6-BISPHOSPHATASE 4"/>
    <property type="match status" value="1"/>
</dbReference>
<dbReference type="GO" id="GO:0003873">
    <property type="term" value="F:6-phosphofructo-2-kinase activity"/>
    <property type="evidence" value="ECO:0007669"/>
    <property type="project" value="InterPro"/>
</dbReference>
<dbReference type="Gene3D" id="3.40.50.300">
    <property type="entry name" value="P-loop containing nucleotide triphosphate hydrolases"/>
    <property type="match status" value="1"/>
</dbReference>
<dbReference type="GO" id="GO:0005524">
    <property type="term" value="F:ATP binding"/>
    <property type="evidence" value="ECO:0007669"/>
    <property type="project" value="UniProtKB-KW"/>
</dbReference>
<keyword evidence="6" id="KW-1185">Reference proteome</keyword>
<protein>
    <recommendedName>
        <fullName evidence="4">6-phosphofructo-2-kinase domain-containing protein</fullName>
    </recommendedName>
</protein>
<dbReference type="FunFam" id="3.40.50.300:FF:000644">
    <property type="entry name" value="GpmB, Fructose-2,6-bisphosphatase"/>
    <property type="match status" value="1"/>
</dbReference>
<dbReference type="Proteomes" id="UP001497482">
    <property type="component" value="Chromosome 6"/>
</dbReference>
<feature type="signal peptide" evidence="3">
    <location>
        <begin position="1"/>
        <end position="18"/>
    </location>
</feature>
<evidence type="ECO:0000313" key="6">
    <source>
        <dbReference type="Proteomes" id="UP001497482"/>
    </source>
</evidence>
<dbReference type="GO" id="GO:0006000">
    <property type="term" value="P:fructose metabolic process"/>
    <property type="evidence" value="ECO:0007669"/>
    <property type="project" value="InterPro"/>
</dbReference>
<evidence type="ECO:0000256" key="1">
    <source>
        <dbReference type="ARBA" id="ARBA00022741"/>
    </source>
</evidence>
<evidence type="ECO:0000259" key="4">
    <source>
        <dbReference type="Pfam" id="PF01591"/>
    </source>
</evidence>
<reference evidence="5 6" key="1">
    <citation type="submission" date="2024-04" db="EMBL/GenBank/DDBJ databases">
        <authorList>
            <person name="Waldvogel A.-M."/>
            <person name="Schoenle A."/>
        </authorList>
    </citation>
    <scope>NUCLEOTIDE SEQUENCE [LARGE SCALE GENOMIC DNA]</scope>
</reference>
<dbReference type="PANTHER" id="PTHR10606">
    <property type="entry name" value="6-PHOSPHOFRUCTO-2-KINASE/FRUCTOSE-2,6-BISPHOSPHATASE"/>
    <property type="match status" value="1"/>
</dbReference>